<evidence type="ECO:0000259" key="1">
    <source>
        <dbReference type="Pfam" id="PF09345"/>
    </source>
</evidence>
<dbReference type="EMBL" id="AAWS01000031">
    <property type="protein sequence ID" value="EAY26722.1"/>
    <property type="molecule type" value="Genomic_DNA"/>
</dbReference>
<sequence length="138" mass="16212">MLEMLKVTMKSIFIKQTNKSPEINFNYDTGELKITGNSLVQNSYEFYTPLLEWIDDYVRAPKAKNTKVFIKVVYFTTDASGFFIKILKRLEQLAMANHLVMVKWYYEEGDVDMRETIHMFRSLVPQLNLESVVVKEVL</sequence>
<proteinExistence type="predicted"/>
<reference evidence="2 3" key="1">
    <citation type="submission" date="2007-01" db="EMBL/GenBank/DDBJ databases">
        <authorList>
            <person name="Haygood M."/>
            <person name="Podell S."/>
            <person name="Anderson C."/>
            <person name="Hopkinson B."/>
            <person name="Roe K."/>
            <person name="Barbeau K."/>
            <person name="Gaasterland T."/>
            <person name="Ferriera S."/>
            <person name="Johnson J."/>
            <person name="Kravitz S."/>
            <person name="Beeson K."/>
            <person name="Sutton G."/>
            <person name="Rogers Y.-H."/>
            <person name="Friedman R."/>
            <person name="Frazier M."/>
            <person name="Venter J.C."/>
        </authorList>
    </citation>
    <scope>NUCLEOTIDE SEQUENCE [LARGE SCALE GENOMIC DNA]</scope>
    <source>
        <strain evidence="2 3">ATCC 23134</strain>
    </source>
</reference>
<protein>
    <recommendedName>
        <fullName evidence="1">SiaC family regulatory phosphoprotein domain-containing protein</fullName>
    </recommendedName>
</protein>
<keyword evidence="3" id="KW-1185">Reference proteome</keyword>
<dbReference type="AlphaFoldDB" id="A1ZSH4"/>
<evidence type="ECO:0000313" key="2">
    <source>
        <dbReference type="EMBL" id="EAY26722.1"/>
    </source>
</evidence>
<dbReference type="Pfam" id="PF09345">
    <property type="entry name" value="SiaC"/>
    <property type="match status" value="1"/>
</dbReference>
<dbReference type="Proteomes" id="UP000004095">
    <property type="component" value="Unassembled WGS sequence"/>
</dbReference>
<evidence type="ECO:0000313" key="3">
    <source>
        <dbReference type="Proteomes" id="UP000004095"/>
    </source>
</evidence>
<feature type="domain" description="SiaC family regulatory phosphoprotein" evidence="1">
    <location>
        <begin position="14"/>
        <end position="132"/>
    </location>
</feature>
<name>A1ZSH4_MICM2</name>
<accession>A1ZSH4</accession>
<gene>
    <name evidence="2" type="ORF">M23134_02973</name>
</gene>
<organism evidence="2 3">
    <name type="scientific">Microscilla marina ATCC 23134</name>
    <dbReference type="NCBI Taxonomy" id="313606"/>
    <lineage>
        <taxon>Bacteria</taxon>
        <taxon>Pseudomonadati</taxon>
        <taxon>Bacteroidota</taxon>
        <taxon>Cytophagia</taxon>
        <taxon>Cytophagales</taxon>
        <taxon>Microscillaceae</taxon>
        <taxon>Microscilla</taxon>
    </lineage>
</organism>
<comment type="caution">
    <text evidence="2">The sequence shown here is derived from an EMBL/GenBank/DDBJ whole genome shotgun (WGS) entry which is preliminary data.</text>
</comment>
<dbReference type="InterPro" id="IPR018530">
    <property type="entry name" value="SiaC"/>
</dbReference>